<dbReference type="AlphaFoldDB" id="D5V3T0"/>
<dbReference type="HOGENOM" id="CLU_2462405_0_0_7"/>
<dbReference type="KEGG" id="ant:Arnit_1096"/>
<reference evidence="1 2" key="1">
    <citation type="journal article" date="2010" name="Stand. Genomic Sci.">
        <title>Complete genome sequence of Arcobacter nitrofigilis type strain (CI).</title>
        <authorList>
            <person name="Pati A."/>
            <person name="Gronow S."/>
            <person name="Lapidus A."/>
            <person name="Copeland A."/>
            <person name="Glavina Del Rio T."/>
            <person name="Nolan M."/>
            <person name="Lucas S."/>
            <person name="Tice H."/>
            <person name="Cheng J.F."/>
            <person name="Han C."/>
            <person name="Chertkov O."/>
            <person name="Bruce D."/>
            <person name="Tapia R."/>
            <person name="Goodwin L."/>
            <person name="Pitluck S."/>
            <person name="Liolios K."/>
            <person name="Ivanova N."/>
            <person name="Mavromatis K."/>
            <person name="Chen A."/>
            <person name="Palaniappan K."/>
            <person name="Land M."/>
            <person name="Hauser L."/>
            <person name="Chang Y.J."/>
            <person name="Jeffries C.D."/>
            <person name="Detter J.C."/>
            <person name="Rohde M."/>
            <person name="Goker M."/>
            <person name="Bristow J."/>
            <person name="Eisen J.A."/>
            <person name="Markowitz V."/>
            <person name="Hugenholtz P."/>
            <person name="Klenk H.P."/>
            <person name="Kyrpides N.C."/>
        </authorList>
    </citation>
    <scope>NUCLEOTIDE SEQUENCE [LARGE SCALE GENOMIC DNA]</scope>
    <source>
        <strain evidence="2">ATCC 33309 / DSM 7299 / CCUG 15893 / LMG 7604 / NCTC 12251 / CI</strain>
    </source>
</reference>
<evidence type="ECO:0000313" key="1">
    <source>
        <dbReference type="EMBL" id="ADG92758.1"/>
    </source>
</evidence>
<name>D5V3T0_ARCNC</name>
<evidence type="ECO:0000313" key="2">
    <source>
        <dbReference type="Proteomes" id="UP000000939"/>
    </source>
</evidence>
<keyword evidence="2" id="KW-1185">Reference proteome</keyword>
<accession>D5V3T0</accession>
<dbReference type="Proteomes" id="UP000000939">
    <property type="component" value="Chromosome"/>
</dbReference>
<dbReference type="EMBL" id="CP001999">
    <property type="protein sequence ID" value="ADG92758.1"/>
    <property type="molecule type" value="Genomic_DNA"/>
</dbReference>
<proteinExistence type="predicted"/>
<evidence type="ECO:0008006" key="3">
    <source>
        <dbReference type="Google" id="ProtNLM"/>
    </source>
</evidence>
<dbReference type="OrthoDB" id="5346405at2"/>
<dbReference type="STRING" id="572480.Arnit_1096"/>
<organism evidence="1 2">
    <name type="scientific">Arcobacter nitrofigilis (strain ATCC 33309 / DSM 7299 / CCUG 15893 / LMG 7604 / NCTC 12251 / CI)</name>
    <name type="common">Campylobacter nitrofigilis</name>
    <dbReference type="NCBI Taxonomy" id="572480"/>
    <lineage>
        <taxon>Bacteria</taxon>
        <taxon>Pseudomonadati</taxon>
        <taxon>Campylobacterota</taxon>
        <taxon>Epsilonproteobacteria</taxon>
        <taxon>Campylobacterales</taxon>
        <taxon>Arcobacteraceae</taxon>
        <taxon>Arcobacter</taxon>
    </lineage>
</organism>
<gene>
    <name evidence="1" type="ordered locus">Arnit_1096</name>
</gene>
<dbReference type="RefSeq" id="WP_013134903.1">
    <property type="nucleotide sequence ID" value="NC_014166.1"/>
</dbReference>
<sequence length="88" mass="10316">MSNIKDELKEVVEVTMLPEVERYLEDLLILLENNEATEDDMEAIKEMESFMVELQNIVESINTNQINDTQASEVYDKIMTLIDEHKEH</sequence>
<protein>
    <recommendedName>
        <fullName evidence="3">DNA repair protein Rad50</fullName>
    </recommendedName>
</protein>